<evidence type="ECO:0000313" key="2">
    <source>
        <dbReference type="Proteomes" id="UP000789920"/>
    </source>
</evidence>
<dbReference type="Proteomes" id="UP000789920">
    <property type="component" value="Unassembled WGS sequence"/>
</dbReference>
<feature type="non-terminal residue" evidence="1">
    <location>
        <position position="1"/>
    </location>
</feature>
<proteinExistence type="predicted"/>
<organism evidence="1 2">
    <name type="scientific">Racocetra persica</name>
    <dbReference type="NCBI Taxonomy" id="160502"/>
    <lineage>
        <taxon>Eukaryota</taxon>
        <taxon>Fungi</taxon>
        <taxon>Fungi incertae sedis</taxon>
        <taxon>Mucoromycota</taxon>
        <taxon>Glomeromycotina</taxon>
        <taxon>Glomeromycetes</taxon>
        <taxon>Diversisporales</taxon>
        <taxon>Gigasporaceae</taxon>
        <taxon>Racocetra</taxon>
    </lineage>
</organism>
<gene>
    <name evidence="1" type="ORF">RPERSI_LOCUS32997</name>
</gene>
<comment type="caution">
    <text evidence="1">The sequence shown here is derived from an EMBL/GenBank/DDBJ whole genome shotgun (WGS) entry which is preliminary data.</text>
</comment>
<feature type="non-terminal residue" evidence="1">
    <location>
        <position position="170"/>
    </location>
</feature>
<name>A0ACA9SPB8_9GLOM</name>
<dbReference type="EMBL" id="CAJVQC010140406">
    <property type="protein sequence ID" value="CAG8843944.1"/>
    <property type="molecule type" value="Genomic_DNA"/>
</dbReference>
<keyword evidence="2" id="KW-1185">Reference proteome</keyword>
<accession>A0ACA9SPB8</accession>
<evidence type="ECO:0000313" key="1">
    <source>
        <dbReference type="EMBL" id="CAG8843944.1"/>
    </source>
</evidence>
<sequence length="170" mass="19794">LNTLEIIMHDNFKELLDVRKSLNSKFFGIVEEGQREDNKKTSGQPKNLSQTLQNGAENNPDQNIFNPQNLDEREKNILQQSQEVVPPNKIKEKFVIKILRQKIKPQNFSLRIIEIKGLEFIIEATQQLPKEEKIKSQLIGLIFRKCLFINSSNFTEIESACRLVEKFLQI</sequence>
<reference evidence="1" key="1">
    <citation type="submission" date="2021-06" db="EMBL/GenBank/DDBJ databases">
        <authorList>
            <person name="Kallberg Y."/>
            <person name="Tangrot J."/>
            <person name="Rosling A."/>
        </authorList>
    </citation>
    <scope>NUCLEOTIDE SEQUENCE</scope>
    <source>
        <strain evidence="1">MA461A</strain>
    </source>
</reference>
<protein>
    <submittedName>
        <fullName evidence="1">33508_t:CDS:1</fullName>
    </submittedName>
</protein>